<protein>
    <submittedName>
        <fullName evidence="2">Uncharacterized protein</fullName>
    </submittedName>
</protein>
<dbReference type="AlphaFoldDB" id="A0A8S9JAR3"/>
<accession>A0A8S9JAR3</accession>
<comment type="caution">
    <text evidence="2">The sequence shown here is derived from an EMBL/GenBank/DDBJ whole genome shotgun (WGS) entry which is preliminary data.</text>
</comment>
<feature type="region of interest" description="Disordered" evidence="1">
    <location>
        <begin position="237"/>
        <end position="257"/>
    </location>
</feature>
<feature type="compositionally biased region" description="Basic and acidic residues" evidence="1">
    <location>
        <begin position="286"/>
        <end position="298"/>
    </location>
</feature>
<reference evidence="2" key="1">
    <citation type="submission" date="2019-12" db="EMBL/GenBank/DDBJ databases">
        <title>Genome sequencing and annotation of Brassica cretica.</title>
        <authorList>
            <person name="Studholme D.J."/>
            <person name="Sarris P.F."/>
        </authorList>
    </citation>
    <scope>NUCLEOTIDE SEQUENCE</scope>
    <source>
        <strain evidence="2">PFS-001/15</strain>
        <tissue evidence="2">Leaf</tissue>
    </source>
</reference>
<evidence type="ECO:0000313" key="3">
    <source>
        <dbReference type="Proteomes" id="UP000712281"/>
    </source>
</evidence>
<gene>
    <name evidence="2" type="ORF">F2Q68_00005119</name>
</gene>
<feature type="region of interest" description="Disordered" evidence="1">
    <location>
        <begin position="281"/>
        <end position="300"/>
    </location>
</feature>
<evidence type="ECO:0000313" key="2">
    <source>
        <dbReference type="EMBL" id="KAF2578613.1"/>
    </source>
</evidence>
<name>A0A8S9JAR3_BRACR</name>
<sequence>MSRESINIRHASETFALLAHCYPNFEESFAVDTELPEMKSDEYDEDYHREKDIKCCGLDMDERGFHHTSFASAMSTSSDSNIKPSIDDHPTPNLEANGRILNISKDDIAEIISMNGCSNFFIPKNRSEALPSIDNAEAPSIDGHFESRRRTLHPNRKSTPRWEKTEASIPTVPEQNSYNKTKINDWAGQKSFAVDTELPEMKSDEYDEDYHREKDIEYCGLAMNDRGFLHTSFASATSTSSDSNIKPSIDDHPTPNLEIRGFTIDRRCRSTIDQRSLRIQMKHTSSKQEEYTSLEKTEASIPTVPEQNSYNKIEINELVAEIYIAIRTSDDYLSNRLDDVYNPFYNIGAGRSKSTTAHAQASIDAHIRASINARLTSFKDRLQSFTYRLDGVYYPLRDSVDFLTTRLDALQHEMDMIQRQLDSQPEPSPSIDRRTRPSINSDFAALRSKPVTKKSLHDKLDEISFSQGFLKEDVYQEPKDIS</sequence>
<proteinExistence type="predicted"/>
<dbReference type="Proteomes" id="UP000712281">
    <property type="component" value="Unassembled WGS sequence"/>
</dbReference>
<dbReference type="EMBL" id="QGKW02001660">
    <property type="protein sequence ID" value="KAF2578613.1"/>
    <property type="molecule type" value="Genomic_DNA"/>
</dbReference>
<organism evidence="2 3">
    <name type="scientific">Brassica cretica</name>
    <name type="common">Mustard</name>
    <dbReference type="NCBI Taxonomy" id="69181"/>
    <lineage>
        <taxon>Eukaryota</taxon>
        <taxon>Viridiplantae</taxon>
        <taxon>Streptophyta</taxon>
        <taxon>Embryophyta</taxon>
        <taxon>Tracheophyta</taxon>
        <taxon>Spermatophyta</taxon>
        <taxon>Magnoliopsida</taxon>
        <taxon>eudicotyledons</taxon>
        <taxon>Gunneridae</taxon>
        <taxon>Pentapetalae</taxon>
        <taxon>rosids</taxon>
        <taxon>malvids</taxon>
        <taxon>Brassicales</taxon>
        <taxon>Brassicaceae</taxon>
        <taxon>Brassiceae</taxon>
        <taxon>Brassica</taxon>
    </lineage>
</organism>
<feature type="region of interest" description="Disordered" evidence="1">
    <location>
        <begin position="419"/>
        <end position="442"/>
    </location>
</feature>
<evidence type="ECO:0000256" key="1">
    <source>
        <dbReference type="SAM" id="MobiDB-lite"/>
    </source>
</evidence>